<dbReference type="PANTHER" id="PTHR38465">
    <property type="entry name" value="HTH-TYPE TRANSCRIPTIONAL REGULATOR MJ1563-RELATED"/>
    <property type="match status" value="1"/>
</dbReference>
<dbReference type="PANTHER" id="PTHR38465:SF1">
    <property type="entry name" value="HTH-TYPE TRANSCRIPTIONAL REGULATOR MJ1563-RELATED"/>
    <property type="match status" value="1"/>
</dbReference>
<dbReference type="InterPro" id="IPR036388">
    <property type="entry name" value="WH-like_DNA-bd_sf"/>
</dbReference>
<dbReference type="GO" id="GO:0003677">
    <property type="term" value="F:DNA binding"/>
    <property type="evidence" value="ECO:0007669"/>
    <property type="project" value="UniProtKB-UniRule"/>
</dbReference>
<name>A0A433SDT7_9BURK</name>
<dbReference type="PIRSF" id="PIRSF006707">
    <property type="entry name" value="MJ1563"/>
    <property type="match status" value="1"/>
</dbReference>
<dbReference type="InterPro" id="IPR000835">
    <property type="entry name" value="HTH_MarR-typ"/>
</dbReference>
<dbReference type="InterPro" id="IPR052362">
    <property type="entry name" value="HTH-GbsR_regulator"/>
</dbReference>
<keyword evidence="2 4" id="KW-0238">DNA-binding</keyword>
<dbReference type="AlphaFoldDB" id="A0A433SDT7"/>
<feature type="domain" description="HTH marR-type" evidence="5">
    <location>
        <begin position="22"/>
        <end position="80"/>
    </location>
</feature>
<dbReference type="EMBL" id="PQSP01000003">
    <property type="protein sequence ID" value="RUS66897.1"/>
    <property type="molecule type" value="Genomic_DNA"/>
</dbReference>
<comment type="similarity">
    <text evidence="4">Belongs to the GbsR family.</text>
</comment>
<evidence type="ECO:0000313" key="7">
    <source>
        <dbReference type="Proteomes" id="UP000286947"/>
    </source>
</evidence>
<reference evidence="6 7" key="1">
    <citation type="submission" date="2018-01" db="EMBL/GenBank/DDBJ databases">
        <title>Saezia sanguinis gen. nov., sp. nov., in the order Burkholderiales isolated from human blood.</title>
        <authorList>
            <person name="Medina-Pascual M.J."/>
            <person name="Valdezate S."/>
            <person name="Monzon S."/>
            <person name="Cuesta I."/>
            <person name="Carrasco G."/>
            <person name="Villalon P."/>
            <person name="Saez-Nieto J.A."/>
        </authorList>
    </citation>
    <scope>NUCLEOTIDE SEQUENCE [LARGE SCALE GENOMIC DNA]</scope>
    <source>
        <strain evidence="6 7">CNM695-12</strain>
    </source>
</reference>
<evidence type="ECO:0000256" key="1">
    <source>
        <dbReference type="ARBA" id="ARBA00023015"/>
    </source>
</evidence>
<dbReference type="RefSeq" id="WP_126979891.1">
    <property type="nucleotide sequence ID" value="NZ_CAWUGC010000001.1"/>
</dbReference>
<keyword evidence="7" id="KW-1185">Reference proteome</keyword>
<proteinExistence type="inferred from homology"/>
<keyword evidence="1 4" id="KW-0805">Transcription regulation</keyword>
<dbReference type="OrthoDB" id="9792628at2"/>
<evidence type="ECO:0000256" key="3">
    <source>
        <dbReference type="ARBA" id="ARBA00023163"/>
    </source>
</evidence>
<dbReference type="Proteomes" id="UP000286947">
    <property type="component" value="Unassembled WGS sequence"/>
</dbReference>
<dbReference type="Pfam" id="PF12802">
    <property type="entry name" value="MarR_2"/>
    <property type="match status" value="1"/>
</dbReference>
<keyword evidence="3 4" id="KW-0804">Transcription</keyword>
<dbReference type="Gene3D" id="1.10.10.10">
    <property type="entry name" value="Winged helix-like DNA-binding domain superfamily/Winged helix DNA-binding domain"/>
    <property type="match status" value="1"/>
</dbReference>
<dbReference type="SUPFAM" id="SSF46785">
    <property type="entry name" value="Winged helix' DNA-binding domain"/>
    <property type="match status" value="1"/>
</dbReference>
<accession>A0A433SDT7</accession>
<dbReference type="InterPro" id="IPR036390">
    <property type="entry name" value="WH_DNA-bd_sf"/>
</dbReference>
<organism evidence="6 7">
    <name type="scientific">Saezia sanguinis</name>
    <dbReference type="NCBI Taxonomy" id="1965230"/>
    <lineage>
        <taxon>Bacteria</taxon>
        <taxon>Pseudomonadati</taxon>
        <taxon>Pseudomonadota</taxon>
        <taxon>Betaproteobacteria</taxon>
        <taxon>Burkholderiales</taxon>
        <taxon>Saeziaceae</taxon>
        <taxon>Saezia</taxon>
    </lineage>
</organism>
<sequence length="182" mass="21012">MKLTEPAQRFVLHWGEMGSAWGVNRSMAQIHALLFYHGKALHAEEICETLGTARSNVSTCLKELQNWGLVRITHTLGDRRDYFESCHDVWELFRIIVQERMKREFTPTIHMLRDLTQDKAFAKEGKDTQERVKQTLEMMETLGSWAEEMMRLSPATMQKVLKMGAGIQKLVRGSGKTKEKES</sequence>
<evidence type="ECO:0000313" key="6">
    <source>
        <dbReference type="EMBL" id="RUS66897.1"/>
    </source>
</evidence>
<evidence type="ECO:0000256" key="2">
    <source>
        <dbReference type="ARBA" id="ARBA00023125"/>
    </source>
</evidence>
<gene>
    <name evidence="6" type="ORF">CUZ56_01692</name>
</gene>
<comment type="caution">
    <text evidence="6">The sequence shown here is derived from an EMBL/GenBank/DDBJ whole genome shotgun (WGS) entry which is preliminary data.</text>
</comment>
<dbReference type="InterPro" id="IPR026282">
    <property type="entry name" value="MJ1563"/>
</dbReference>
<dbReference type="GO" id="GO:0003700">
    <property type="term" value="F:DNA-binding transcription factor activity"/>
    <property type="evidence" value="ECO:0007669"/>
    <property type="project" value="InterPro"/>
</dbReference>
<evidence type="ECO:0000259" key="5">
    <source>
        <dbReference type="Pfam" id="PF12802"/>
    </source>
</evidence>
<evidence type="ECO:0000256" key="4">
    <source>
        <dbReference type="PIRNR" id="PIRNR006707"/>
    </source>
</evidence>
<protein>
    <recommendedName>
        <fullName evidence="4">HTH-type transcriptional regulator</fullName>
    </recommendedName>
</protein>